<keyword evidence="3 10" id="KW-0812">Transmembrane</keyword>
<gene>
    <name evidence="10 12" type="primary">ccmE</name>
    <name evidence="10" type="synonym">cycJ</name>
    <name evidence="12" type="ORF">N4264_20130</name>
</gene>
<keyword evidence="7 10" id="KW-1133">Transmembrane helix</keyword>
<accession>A0ABY6BAF0</accession>
<evidence type="ECO:0000256" key="1">
    <source>
        <dbReference type="ARBA" id="ARBA00004370"/>
    </source>
</evidence>
<dbReference type="SUPFAM" id="SSF82093">
    <property type="entry name" value="Heme chaperone CcmE"/>
    <property type="match status" value="1"/>
</dbReference>
<evidence type="ECO:0000256" key="8">
    <source>
        <dbReference type="ARBA" id="ARBA00023004"/>
    </source>
</evidence>
<dbReference type="NCBIfam" id="NF009729">
    <property type="entry name" value="PRK13254.1-3"/>
    <property type="match status" value="1"/>
</dbReference>
<dbReference type="RefSeq" id="WP_261694014.1">
    <property type="nucleotide sequence ID" value="NZ_CP104694.1"/>
</dbReference>
<evidence type="ECO:0000313" key="13">
    <source>
        <dbReference type="Proteomes" id="UP001064632"/>
    </source>
</evidence>
<comment type="subcellular location">
    <subcellularLocation>
        <location evidence="10">Cell membrane</location>
        <topology evidence="10">Single-pass type II membrane protein</topology>
    </subcellularLocation>
    <subcellularLocation>
        <location evidence="1">Membrane</location>
    </subcellularLocation>
</comment>
<name>A0ABY6BAF0_9GAMM</name>
<feature type="binding site" description="covalent" evidence="10">
    <location>
        <position position="123"/>
    </location>
    <ligand>
        <name>heme</name>
        <dbReference type="ChEBI" id="CHEBI:30413"/>
    </ligand>
</feature>
<feature type="region of interest" description="Disordered" evidence="11">
    <location>
        <begin position="134"/>
        <end position="156"/>
    </location>
</feature>
<feature type="topological domain" description="Cytoplasmic" evidence="10">
    <location>
        <begin position="1"/>
        <end position="8"/>
    </location>
</feature>
<keyword evidence="8 10" id="KW-0408">Iron</keyword>
<keyword evidence="9 10" id="KW-0472">Membrane</keyword>
<keyword evidence="4 10" id="KW-0479">Metal-binding</keyword>
<evidence type="ECO:0000256" key="4">
    <source>
        <dbReference type="ARBA" id="ARBA00022723"/>
    </source>
</evidence>
<evidence type="ECO:0000256" key="6">
    <source>
        <dbReference type="ARBA" id="ARBA00022968"/>
    </source>
</evidence>
<evidence type="ECO:0000256" key="10">
    <source>
        <dbReference type="HAMAP-Rule" id="MF_01959"/>
    </source>
</evidence>
<comment type="function">
    <text evidence="10">Heme chaperone required for the biogenesis of c-type cytochromes. Transiently binds heme delivered by CcmC and transfers the heme to apo-cytochromes in a process facilitated by CcmF and CcmH.</text>
</comment>
<keyword evidence="13" id="KW-1185">Reference proteome</keyword>
<evidence type="ECO:0000313" key="12">
    <source>
        <dbReference type="EMBL" id="UXI67038.1"/>
    </source>
</evidence>
<dbReference type="InterPro" id="IPR036127">
    <property type="entry name" value="CcmE-like_sf"/>
</dbReference>
<keyword evidence="6 10" id="KW-0735">Signal-anchor</keyword>
<proteinExistence type="inferred from homology"/>
<dbReference type="HAMAP" id="MF_01959">
    <property type="entry name" value="CcmE"/>
    <property type="match status" value="1"/>
</dbReference>
<dbReference type="InterPro" id="IPR012340">
    <property type="entry name" value="NA-bd_OB-fold"/>
</dbReference>
<evidence type="ECO:0000256" key="2">
    <source>
        <dbReference type="ARBA" id="ARBA00022617"/>
    </source>
</evidence>
<feature type="binding site" description="axial binding residue" evidence="10">
    <location>
        <position position="127"/>
    </location>
    <ligand>
        <name>heme</name>
        <dbReference type="ChEBI" id="CHEBI:30413"/>
    </ligand>
    <ligandPart>
        <name>Fe</name>
        <dbReference type="ChEBI" id="CHEBI:18248"/>
    </ligandPart>
</feature>
<dbReference type="InterPro" id="IPR004329">
    <property type="entry name" value="CcmE"/>
</dbReference>
<comment type="similarity">
    <text evidence="10">Belongs to the CcmE/CycJ family.</text>
</comment>
<dbReference type="EMBL" id="CP104694">
    <property type="protein sequence ID" value="UXI67038.1"/>
    <property type="molecule type" value="Genomic_DNA"/>
</dbReference>
<dbReference type="Pfam" id="PF03100">
    <property type="entry name" value="CcmE"/>
    <property type="match status" value="1"/>
</dbReference>
<dbReference type="NCBIfam" id="NF009727">
    <property type="entry name" value="PRK13254.1-1"/>
    <property type="match status" value="1"/>
</dbReference>
<evidence type="ECO:0000256" key="3">
    <source>
        <dbReference type="ARBA" id="ARBA00022692"/>
    </source>
</evidence>
<sequence length="156" mass="17034">MTPTRQRRLIMVGLVLLAVGVATALVVTAMSQNLTYLYTPVEVKSGKVPAQARFRLGGMVKAGSIERDPNSLKVNFLVTDGDADMLVEYNNILPDLFREKQSVIATGQMQGDRFLATEVLAKHDEKYVPRDVQEAMAKAHSKHDVPAPDAAKPASN</sequence>
<protein>
    <recommendedName>
        <fullName evidence="10">Cytochrome c-type biogenesis protein CcmE</fullName>
    </recommendedName>
    <alternativeName>
        <fullName evidence="10">Cytochrome c maturation protein E</fullName>
    </alternativeName>
    <alternativeName>
        <fullName evidence="10">Heme chaperone CcmE</fullName>
    </alternativeName>
</protein>
<feature type="topological domain" description="Extracellular" evidence="10">
    <location>
        <begin position="30"/>
        <end position="156"/>
    </location>
</feature>
<evidence type="ECO:0000256" key="5">
    <source>
        <dbReference type="ARBA" id="ARBA00022748"/>
    </source>
</evidence>
<keyword evidence="5 10" id="KW-0201">Cytochrome c-type biogenesis</keyword>
<evidence type="ECO:0000256" key="11">
    <source>
        <dbReference type="SAM" id="MobiDB-lite"/>
    </source>
</evidence>
<reference evidence="12" key="1">
    <citation type="submission" date="2022-09" db="EMBL/GenBank/DDBJ databases">
        <title>Tahibacter sp. nov., isolated from a fresh water.</title>
        <authorList>
            <person name="Baek J.H."/>
            <person name="Lee J.K."/>
            <person name="Kim J.M."/>
            <person name="Jeon C.O."/>
        </authorList>
    </citation>
    <scope>NUCLEOTIDE SEQUENCE</scope>
    <source>
        <strain evidence="12">W38</strain>
    </source>
</reference>
<dbReference type="PANTHER" id="PTHR34128">
    <property type="entry name" value="CYTOCHROME C-TYPE BIOGENESIS PROTEIN CCME HOMOLOG, MITOCHONDRIAL"/>
    <property type="match status" value="1"/>
</dbReference>
<organism evidence="12 13">
    <name type="scientific">Tahibacter amnicola</name>
    <dbReference type="NCBI Taxonomy" id="2976241"/>
    <lineage>
        <taxon>Bacteria</taxon>
        <taxon>Pseudomonadati</taxon>
        <taxon>Pseudomonadota</taxon>
        <taxon>Gammaproteobacteria</taxon>
        <taxon>Lysobacterales</taxon>
        <taxon>Rhodanobacteraceae</taxon>
        <taxon>Tahibacter</taxon>
    </lineage>
</organism>
<evidence type="ECO:0000256" key="9">
    <source>
        <dbReference type="ARBA" id="ARBA00023136"/>
    </source>
</evidence>
<evidence type="ECO:0000256" key="7">
    <source>
        <dbReference type="ARBA" id="ARBA00022989"/>
    </source>
</evidence>
<dbReference type="Proteomes" id="UP001064632">
    <property type="component" value="Chromosome"/>
</dbReference>
<dbReference type="Gene3D" id="2.40.50.140">
    <property type="entry name" value="Nucleic acid-binding proteins"/>
    <property type="match status" value="1"/>
</dbReference>
<dbReference type="NCBIfam" id="NF009731">
    <property type="entry name" value="PRK13254.1-5"/>
    <property type="match status" value="1"/>
</dbReference>
<keyword evidence="10" id="KW-1003">Cell membrane</keyword>
<dbReference type="PANTHER" id="PTHR34128:SF2">
    <property type="entry name" value="CYTOCHROME C-TYPE BIOGENESIS PROTEIN CCME HOMOLOG, MITOCHONDRIAL"/>
    <property type="match status" value="1"/>
</dbReference>
<keyword evidence="2 10" id="KW-0349">Heme</keyword>